<dbReference type="InterPro" id="IPR043472">
    <property type="entry name" value="Macro_dom-like"/>
</dbReference>
<evidence type="ECO:0000259" key="1">
    <source>
        <dbReference type="PROSITE" id="PS51154"/>
    </source>
</evidence>
<sequence length="132" mass="14777">MGGILGRFIKLKGVAESIHYFDSRIEKEAKRACKKRFMKPGEVFITSSGKLECNQVFHAITMYLPGTRSSLKSAEKCIQNIIKNAEECGAKSIILPFLGCGTGGLKKEQVNELYRTYFNSHEGISFHVVDKK</sequence>
<feature type="domain" description="Macro" evidence="1">
    <location>
        <begin position="1"/>
        <end position="132"/>
    </location>
</feature>
<dbReference type="SMART" id="SM00506">
    <property type="entry name" value="A1pp"/>
    <property type="match status" value="1"/>
</dbReference>
<dbReference type="EMBL" id="RIBP01000002">
    <property type="protein sequence ID" value="TRZ39404.1"/>
    <property type="molecule type" value="Genomic_DNA"/>
</dbReference>
<dbReference type="Pfam" id="PF01661">
    <property type="entry name" value="Macro"/>
    <property type="match status" value="1"/>
</dbReference>
<dbReference type="SUPFAM" id="SSF52949">
    <property type="entry name" value="Macro domain-like"/>
    <property type="match status" value="1"/>
</dbReference>
<dbReference type="PROSITE" id="PS51154">
    <property type="entry name" value="MACRO"/>
    <property type="match status" value="1"/>
</dbReference>
<keyword evidence="2" id="KW-0614">Plasmid</keyword>
<dbReference type="Proteomes" id="UP000319837">
    <property type="component" value="Plasmid unnamed1"/>
</dbReference>
<comment type="caution">
    <text evidence="2">The sequence shown here is derived from an EMBL/GenBank/DDBJ whole genome shotgun (WGS) entry which is preliminary data.</text>
</comment>
<protein>
    <submittedName>
        <fullName evidence="2">Phosphatase</fullName>
    </submittedName>
</protein>
<gene>
    <name evidence="2" type="ORF">CEQ21_07305</name>
</gene>
<dbReference type="InterPro" id="IPR002589">
    <property type="entry name" value="Macro_dom"/>
</dbReference>
<evidence type="ECO:0000313" key="2">
    <source>
        <dbReference type="EMBL" id="TRZ39404.1"/>
    </source>
</evidence>
<reference evidence="2" key="1">
    <citation type="submission" date="2018-10" db="EMBL/GenBank/DDBJ databases">
        <title>FDA dAtabase for Regulatory Grade micrObial Sequences (FDA-ARGOS): Supporting development and validation of Infectious Disease Dx tests.</title>
        <authorList>
            <person name="Minogue T."/>
            <person name="Wolcott M."/>
            <person name="Wasieloski L."/>
            <person name="Aguilar W."/>
            <person name="Moore D."/>
            <person name="Tallon L.J."/>
            <person name="Sadzewicz L."/>
            <person name="Sengamalay N."/>
            <person name="Ott S."/>
            <person name="Godinez A."/>
            <person name="Nagaraj S."/>
            <person name="Vavikolanu K."/>
            <person name="Vyas G."/>
            <person name="Nadendla S."/>
            <person name="Aluvathingal J."/>
            <person name="Sichtig H."/>
        </authorList>
    </citation>
    <scope>NUCLEOTIDE SEQUENCE</scope>
    <source>
        <strain evidence="2">FDAARGOS_343</strain>
        <plasmid evidence="2">unnamed1</plasmid>
    </source>
</reference>
<accession>A0A553SQY1</accession>
<dbReference type="AlphaFoldDB" id="A0A553SQY1"/>
<name>A0A553SQY1_NIACI</name>
<dbReference type="Gene3D" id="3.40.220.10">
    <property type="entry name" value="Leucine Aminopeptidase, subunit E, domain 1"/>
    <property type="match status" value="1"/>
</dbReference>
<proteinExistence type="predicted"/>
<geneLocation type="plasmid" evidence="2">
    <name>unnamed1</name>
</geneLocation>
<organism evidence="2">
    <name type="scientific">Niallia circulans</name>
    <name type="common">Bacillus circulans</name>
    <dbReference type="NCBI Taxonomy" id="1397"/>
    <lineage>
        <taxon>Bacteria</taxon>
        <taxon>Bacillati</taxon>
        <taxon>Bacillota</taxon>
        <taxon>Bacilli</taxon>
        <taxon>Bacillales</taxon>
        <taxon>Bacillaceae</taxon>
        <taxon>Niallia</taxon>
    </lineage>
</organism>